<gene>
    <name evidence="2" type="ORF">MYCFIDRAFT_149452</name>
</gene>
<dbReference type="InterPro" id="IPR036397">
    <property type="entry name" value="RNaseH_sf"/>
</dbReference>
<dbReference type="GO" id="GO:0008408">
    <property type="term" value="F:3'-5' exonuclease activity"/>
    <property type="evidence" value="ECO:0007669"/>
    <property type="project" value="InterPro"/>
</dbReference>
<keyword evidence="3" id="KW-1185">Reference proteome</keyword>
<dbReference type="GeneID" id="19331454"/>
<dbReference type="EMBL" id="KB446555">
    <property type="protein sequence ID" value="EME88879.1"/>
    <property type="molecule type" value="Genomic_DNA"/>
</dbReference>
<dbReference type="PANTHER" id="PTHR43040:SF1">
    <property type="entry name" value="RIBONUCLEASE D"/>
    <property type="match status" value="1"/>
</dbReference>
<protein>
    <recommendedName>
        <fullName evidence="1">3'-5' exonuclease domain-containing protein</fullName>
    </recommendedName>
</protein>
<feature type="domain" description="3'-5' exonuclease" evidence="1">
    <location>
        <begin position="35"/>
        <end position="223"/>
    </location>
</feature>
<dbReference type="STRING" id="383855.N1Q7X5"/>
<accession>N1Q7X5</accession>
<dbReference type="InterPro" id="IPR002562">
    <property type="entry name" value="3'-5'_exonuclease_dom"/>
</dbReference>
<name>N1Q7X5_PSEFD</name>
<dbReference type="GO" id="GO:0006139">
    <property type="term" value="P:nucleobase-containing compound metabolic process"/>
    <property type="evidence" value="ECO:0007669"/>
    <property type="project" value="InterPro"/>
</dbReference>
<dbReference type="SUPFAM" id="SSF53098">
    <property type="entry name" value="Ribonuclease H-like"/>
    <property type="match status" value="1"/>
</dbReference>
<dbReference type="Proteomes" id="UP000016932">
    <property type="component" value="Unassembled WGS sequence"/>
</dbReference>
<reference evidence="2 3" key="1">
    <citation type="journal article" date="2012" name="PLoS Pathog.">
        <title>Diverse lifestyles and strategies of plant pathogenesis encoded in the genomes of eighteen Dothideomycetes fungi.</title>
        <authorList>
            <person name="Ohm R.A."/>
            <person name="Feau N."/>
            <person name="Henrissat B."/>
            <person name="Schoch C.L."/>
            <person name="Horwitz B.A."/>
            <person name="Barry K.W."/>
            <person name="Condon B.J."/>
            <person name="Copeland A.C."/>
            <person name="Dhillon B."/>
            <person name="Glaser F."/>
            <person name="Hesse C.N."/>
            <person name="Kosti I."/>
            <person name="LaButti K."/>
            <person name="Lindquist E.A."/>
            <person name="Lucas S."/>
            <person name="Salamov A.A."/>
            <person name="Bradshaw R.E."/>
            <person name="Ciuffetti L."/>
            <person name="Hamelin R.C."/>
            <person name="Kema G.H.J."/>
            <person name="Lawrence C."/>
            <person name="Scott J.A."/>
            <person name="Spatafora J.W."/>
            <person name="Turgeon B.G."/>
            <person name="de Wit P.J.G.M."/>
            <person name="Zhong S."/>
            <person name="Goodwin S.B."/>
            <person name="Grigoriev I.V."/>
        </authorList>
    </citation>
    <scope>NUCLEOTIDE SEQUENCE [LARGE SCALE GENOMIC DNA]</scope>
    <source>
        <strain evidence="2 3">CIRAD86</strain>
    </source>
</reference>
<dbReference type="GO" id="GO:0003676">
    <property type="term" value="F:nucleic acid binding"/>
    <property type="evidence" value="ECO:0007669"/>
    <property type="project" value="InterPro"/>
</dbReference>
<dbReference type="RefSeq" id="XP_007921743.1">
    <property type="nucleotide sequence ID" value="XM_007923552.1"/>
</dbReference>
<dbReference type="Pfam" id="PF01612">
    <property type="entry name" value="DNA_pol_A_exo1"/>
    <property type="match status" value="1"/>
</dbReference>
<dbReference type="Gene3D" id="3.30.420.10">
    <property type="entry name" value="Ribonuclease H-like superfamily/Ribonuclease H"/>
    <property type="match status" value="1"/>
</dbReference>
<proteinExistence type="predicted"/>
<evidence type="ECO:0000259" key="1">
    <source>
        <dbReference type="Pfam" id="PF01612"/>
    </source>
</evidence>
<evidence type="ECO:0000313" key="2">
    <source>
        <dbReference type="EMBL" id="EME88879.1"/>
    </source>
</evidence>
<organism evidence="2 3">
    <name type="scientific">Pseudocercospora fijiensis (strain CIRAD86)</name>
    <name type="common">Black leaf streak disease fungus</name>
    <name type="synonym">Mycosphaerella fijiensis</name>
    <dbReference type="NCBI Taxonomy" id="383855"/>
    <lineage>
        <taxon>Eukaryota</taxon>
        <taxon>Fungi</taxon>
        <taxon>Dikarya</taxon>
        <taxon>Ascomycota</taxon>
        <taxon>Pezizomycotina</taxon>
        <taxon>Dothideomycetes</taxon>
        <taxon>Dothideomycetidae</taxon>
        <taxon>Mycosphaerellales</taxon>
        <taxon>Mycosphaerellaceae</taxon>
        <taxon>Pseudocercospora</taxon>
    </lineage>
</organism>
<dbReference type="InterPro" id="IPR012337">
    <property type="entry name" value="RNaseH-like_sf"/>
</dbReference>
<dbReference type="eggNOG" id="KOG2405">
    <property type="taxonomic scope" value="Eukaryota"/>
</dbReference>
<dbReference type="KEGG" id="pfj:MYCFIDRAFT_149452"/>
<dbReference type="OrthoDB" id="26838at2759"/>
<dbReference type="PANTHER" id="PTHR43040">
    <property type="entry name" value="RIBONUCLEASE D"/>
    <property type="match status" value="1"/>
</dbReference>
<sequence length="280" mass="31494">MEGVEEGKDSQKAAIHALPDARISLVDTTEKVSELVRFINESAASHTDEPSFYFDCEGENLGRHGTVTLLAIYVPDLLRAFVVDLQELDGNALTTEGQGESLKTIFESPKILKGVFDCRGDGEALFAHYNLNLDGIVDVQLMEAATRKNSKRLFGLDVCIKNRLKDLDPTAKVKFSECKESVKELMRSGDGLCFAERPLPKLLLEYAASDVIVLPMLYEHFANHECYWGEWPSRVIEETNQRLKLSRHPNYDPSSLDMRAGPVEWVKMPRIPRPRVEGEP</sequence>
<dbReference type="HOGENOM" id="CLU_061834_1_0_1"/>
<evidence type="ECO:0000313" key="3">
    <source>
        <dbReference type="Proteomes" id="UP000016932"/>
    </source>
</evidence>
<dbReference type="VEuPathDB" id="FungiDB:MYCFIDRAFT_149452"/>
<dbReference type="AlphaFoldDB" id="N1Q7X5"/>